<dbReference type="AlphaFoldDB" id="A0A7J0CH01"/>
<keyword evidence="1" id="KW-0436">Ligase</keyword>
<dbReference type="InterPro" id="IPR052032">
    <property type="entry name" value="ATP-dep_AA_Ligase"/>
</dbReference>
<reference evidence="7 8" key="1">
    <citation type="submission" date="2020-05" db="EMBL/GenBank/DDBJ databases">
        <title>Whole genome shotgun sequence of Streptomyces microflavus NBRC 13062.</title>
        <authorList>
            <person name="Komaki H."/>
            <person name="Tamura T."/>
        </authorList>
    </citation>
    <scope>NUCLEOTIDE SEQUENCE [LARGE SCALE GENOMIC DNA]</scope>
    <source>
        <strain evidence="7 8">NBRC 13062</strain>
    </source>
</reference>
<evidence type="ECO:0000259" key="6">
    <source>
        <dbReference type="PROSITE" id="PS50975"/>
    </source>
</evidence>
<feature type="compositionally biased region" description="Polar residues" evidence="5">
    <location>
        <begin position="374"/>
        <end position="399"/>
    </location>
</feature>
<evidence type="ECO:0000313" key="7">
    <source>
        <dbReference type="EMBL" id="GFN01568.1"/>
    </source>
</evidence>
<feature type="compositionally biased region" description="Low complexity" evidence="5">
    <location>
        <begin position="307"/>
        <end position="360"/>
    </location>
</feature>
<comment type="caution">
    <text evidence="7">The sequence shown here is derived from an EMBL/GenBank/DDBJ whole genome shotgun (WGS) entry which is preliminary data.</text>
</comment>
<evidence type="ECO:0000256" key="2">
    <source>
        <dbReference type="ARBA" id="ARBA00022741"/>
    </source>
</evidence>
<organism evidence="7 8">
    <name type="scientific">Streptomyces microflavus</name>
    <name type="common">Streptomyces lipmanii</name>
    <dbReference type="NCBI Taxonomy" id="1919"/>
    <lineage>
        <taxon>Bacteria</taxon>
        <taxon>Bacillati</taxon>
        <taxon>Actinomycetota</taxon>
        <taxon>Actinomycetes</taxon>
        <taxon>Kitasatosporales</taxon>
        <taxon>Streptomycetaceae</taxon>
        <taxon>Streptomyces</taxon>
    </lineage>
</organism>
<dbReference type="GO" id="GO:0046872">
    <property type="term" value="F:metal ion binding"/>
    <property type="evidence" value="ECO:0007669"/>
    <property type="project" value="InterPro"/>
</dbReference>
<protein>
    <recommendedName>
        <fullName evidence="6">ATP-grasp domain-containing protein</fullName>
    </recommendedName>
</protein>
<dbReference type="InterPro" id="IPR013815">
    <property type="entry name" value="ATP_grasp_subdomain_1"/>
</dbReference>
<feature type="region of interest" description="Disordered" evidence="5">
    <location>
        <begin position="294"/>
        <end position="418"/>
    </location>
</feature>
<dbReference type="SUPFAM" id="SSF56059">
    <property type="entry name" value="Glutathione synthetase ATP-binding domain-like"/>
    <property type="match status" value="1"/>
</dbReference>
<evidence type="ECO:0000313" key="8">
    <source>
        <dbReference type="Proteomes" id="UP000498740"/>
    </source>
</evidence>
<proteinExistence type="predicted"/>
<dbReference type="GO" id="GO:0005524">
    <property type="term" value="F:ATP binding"/>
    <property type="evidence" value="ECO:0007669"/>
    <property type="project" value="UniProtKB-UniRule"/>
</dbReference>
<evidence type="ECO:0000256" key="5">
    <source>
        <dbReference type="SAM" id="MobiDB-lite"/>
    </source>
</evidence>
<evidence type="ECO:0000256" key="1">
    <source>
        <dbReference type="ARBA" id="ARBA00022598"/>
    </source>
</evidence>
<name>A0A7J0CH01_STRMI</name>
<accession>A0A7J0CH01</accession>
<dbReference type="Pfam" id="PF13535">
    <property type="entry name" value="ATP-grasp_4"/>
    <property type="match status" value="1"/>
</dbReference>
<dbReference type="GO" id="GO:0016874">
    <property type="term" value="F:ligase activity"/>
    <property type="evidence" value="ECO:0007669"/>
    <property type="project" value="UniProtKB-KW"/>
</dbReference>
<dbReference type="Gene3D" id="3.30.1490.20">
    <property type="entry name" value="ATP-grasp fold, A domain"/>
    <property type="match status" value="1"/>
</dbReference>
<feature type="domain" description="ATP-grasp" evidence="6">
    <location>
        <begin position="103"/>
        <end position="294"/>
    </location>
</feature>
<dbReference type="Proteomes" id="UP000498740">
    <property type="component" value="Unassembled WGS sequence"/>
</dbReference>
<dbReference type="EMBL" id="BLWD01000001">
    <property type="protein sequence ID" value="GFN01568.1"/>
    <property type="molecule type" value="Genomic_DNA"/>
</dbReference>
<dbReference type="PANTHER" id="PTHR43585">
    <property type="entry name" value="FUMIPYRROLE BIOSYNTHESIS PROTEIN C"/>
    <property type="match status" value="1"/>
</dbReference>
<keyword evidence="2 4" id="KW-0547">Nucleotide-binding</keyword>
<gene>
    <name evidence="7" type="ORF">Smic_01240</name>
</gene>
<keyword evidence="3 4" id="KW-0067">ATP-binding</keyword>
<evidence type="ECO:0000256" key="4">
    <source>
        <dbReference type="PROSITE-ProRule" id="PRU00409"/>
    </source>
</evidence>
<dbReference type="SMART" id="SM01209">
    <property type="entry name" value="GARS_A"/>
    <property type="match status" value="1"/>
</dbReference>
<dbReference type="PROSITE" id="PS50975">
    <property type="entry name" value="ATP_GRASP"/>
    <property type="match status" value="1"/>
</dbReference>
<evidence type="ECO:0000256" key="3">
    <source>
        <dbReference type="ARBA" id="ARBA00022840"/>
    </source>
</evidence>
<dbReference type="Gene3D" id="3.30.470.20">
    <property type="entry name" value="ATP-grasp fold, B domain"/>
    <property type="match status" value="1"/>
</dbReference>
<dbReference type="PANTHER" id="PTHR43585:SF2">
    <property type="entry name" value="ATP-GRASP ENZYME FSQD"/>
    <property type="match status" value="1"/>
</dbReference>
<dbReference type="Gene3D" id="3.40.50.20">
    <property type="match status" value="1"/>
</dbReference>
<sequence length="418" mass="44271">MLGGRRTVQQLQEESDYDVVFAEENMTLEQVMLADYPLEVDFGDWASVSRQVAGVHAQQPIHAVVTGVERLVPLAGRLREELELDHGITERAARNCIDKAATHRLLEGAGVPVPRTRVVSGAQEGGEAAEGLGLPVVVKPRDASSAAGLAYCDTRAEVEQAIAGILAGGRDSALVEEYVQGPEFGVFAARTAGATRVLWVVEGEVGPPPTFVKVGGHFPARLGEENRRELDRLADLALTAVGLDDWVAALQFTLTADGWRAGEINPRVPGGQAVEMIRSTTGWEPSLVAAEAALGRQGNPGPPTPPAACTGASSSRRRGASTTTPLPSARSADSSPRIRPSSSSTSHRASRCCRSATRAAEPSAVSCWPARVPSSWSGTSHGSRNSWQSGWRTSRSTKVPWTGRIPAAADNSHRSQTT</sequence>
<dbReference type="InterPro" id="IPR011761">
    <property type="entry name" value="ATP-grasp"/>
</dbReference>